<feature type="non-terminal residue" evidence="1">
    <location>
        <position position="1"/>
    </location>
</feature>
<reference evidence="1" key="1">
    <citation type="submission" date="2020-07" db="EMBL/GenBank/DDBJ databases">
        <title>Multicomponent nature underlies the extraordinary mechanical properties of spider dragline silk.</title>
        <authorList>
            <person name="Kono N."/>
            <person name="Nakamura H."/>
            <person name="Mori M."/>
            <person name="Yoshida Y."/>
            <person name="Ohtoshi R."/>
            <person name="Malay A.D."/>
            <person name="Moran D.A.P."/>
            <person name="Tomita M."/>
            <person name="Numata K."/>
            <person name="Arakawa K."/>
        </authorList>
    </citation>
    <scope>NUCLEOTIDE SEQUENCE</scope>
</reference>
<protein>
    <submittedName>
        <fullName evidence="1">Uncharacterized protein</fullName>
    </submittedName>
</protein>
<sequence length="92" mass="10349">VVSCHVEGMFGNSRGDNNYLDHELNGRDETMGKDIVGLCFITSWPWEIHSLTSLLFPFKQSVGLLQVSLHTTPDQGHIGLFYNVPGHGRFIY</sequence>
<comment type="caution">
    <text evidence="1">The sequence shown here is derived from an EMBL/GenBank/DDBJ whole genome shotgun (WGS) entry which is preliminary data.</text>
</comment>
<evidence type="ECO:0000313" key="1">
    <source>
        <dbReference type="EMBL" id="GFQ78942.1"/>
    </source>
</evidence>
<name>A0A8X6FGG4_TRICU</name>
<dbReference type="AlphaFoldDB" id="A0A8X6FGG4"/>
<dbReference type="Proteomes" id="UP000887116">
    <property type="component" value="Unassembled WGS sequence"/>
</dbReference>
<evidence type="ECO:0000313" key="2">
    <source>
        <dbReference type="Proteomes" id="UP000887116"/>
    </source>
</evidence>
<gene>
    <name evidence="1" type="ORF">TNCT_509911</name>
</gene>
<organism evidence="1 2">
    <name type="scientific">Trichonephila clavata</name>
    <name type="common">Joro spider</name>
    <name type="synonym">Nephila clavata</name>
    <dbReference type="NCBI Taxonomy" id="2740835"/>
    <lineage>
        <taxon>Eukaryota</taxon>
        <taxon>Metazoa</taxon>
        <taxon>Ecdysozoa</taxon>
        <taxon>Arthropoda</taxon>
        <taxon>Chelicerata</taxon>
        <taxon>Arachnida</taxon>
        <taxon>Araneae</taxon>
        <taxon>Araneomorphae</taxon>
        <taxon>Entelegynae</taxon>
        <taxon>Araneoidea</taxon>
        <taxon>Nephilidae</taxon>
        <taxon>Trichonephila</taxon>
    </lineage>
</organism>
<dbReference type="EMBL" id="BMAO01012089">
    <property type="protein sequence ID" value="GFQ78942.1"/>
    <property type="molecule type" value="Genomic_DNA"/>
</dbReference>
<proteinExistence type="predicted"/>
<keyword evidence="2" id="KW-1185">Reference proteome</keyword>
<accession>A0A8X6FGG4</accession>